<name>A0AAN8CGU3_9TELE</name>
<gene>
    <name evidence="1" type="ORF">CesoFtcFv8_007459</name>
</gene>
<dbReference type="Proteomes" id="UP001335648">
    <property type="component" value="Unassembled WGS sequence"/>
</dbReference>
<organism evidence="1 2">
    <name type="scientific">Champsocephalus esox</name>
    <name type="common">pike icefish</name>
    <dbReference type="NCBI Taxonomy" id="159716"/>
    <lineage>
        <taxon>Eukaryota</taxon>
        <taxon>Metazoa</taxon>
        <taxon>Chordata</taxon>
        <taxon>Craniata</taxon>
        <taxon>Vertebrata</taxon>
        <taxon>Euteleostomi</taxon>
        <taxon>Actinopterygii</taxon>
        <taxon>Neopterygii</taxon>
        <taxon>Teleostei</taxon>
        <taxon>Neoteleostei</taxon>
        <taxon>Acanthomorphata</taxon>
        <taxon>Eupercaria</taxon>
        <taxon>Perciformes</taxon>
        <taxon>Notothenioidei</taxon>
        <taxon>Channichthyidae</taxon>
        <taxon>Champsocephalus</taxon>
    </lineage>
</organism>
<dbReference type="EMBL" id="JAULUE010002051">
    <property type="protein sequence ID" value="KAK5902175.1"/>
    <property type="molecule type" value="Genomic_DNA"/>
</dbReference>
<comment type="caution">
    <text evidence="1">The sequence shown here is derived from an EMBL/GenBank/DDBJ whole genome shotgun (WGS) entry which is preliminary data.</text>
</comment>
<protein>
    <submittedName>
        <fullName evidence="1">Uncharacterized protein</fullName>
    </submittedName>
</protein>
<accession>A0AAN8CGU3</accession>
<sequence>MSAGLRSCLLSVPGPDKNRQVGLGRPAWSCHHGHLLTAIITSAPASHRCNIQTQLRALHVPLQPAITNTPASLTRLPFSP</sequence>
<proteinExistence type="predicted"/>
<evidence type="ECO:0000313" key="2">
    <source>
        <dbReference type="Proteomes" id="UP001335648"/>
    </source>
</evidence>
<dbReference type="AlphaFoldDB" id="A0AAN8CGU3"/>
<keyword evidence="2" id="KW-1185">Reference proteome</keyword>
<evidence type="ECO:0000313" key="1">
    <source>
        <dbReference type="EMBL" id="KAK5902175.1"/>
    </source>
</evidence>
<reference evidence="1 2" key="1">
    <citation type="journal article" date="2023" name="Mol. Biol. Evol.">
        <title>Genomics of Secondarily Temperate Adaptation in the Only Non-Antarctic Icefish.</title>
        <authorList>
            <person name="Rivera-Colon A.G."/>
            <person name="Rayamajhi N."/>
            <person name="Minhas B.F."/>
            <person name="Madrigal G."/>
            <person name="Bilyk K.T."/>
            <person name="Yoon V."/>
            <person name="Hune M."/>
            <person name="Gregory S."/>
            <person name="Cheng C.H.C."/>
            <person name="Catchen J.M."/>
        </authorList>
    </citation>
    <scope>NUCLEOTIDE SEQUENCE [LARGE SCALE GENOMIC DNA]</scope>
    <source>
        <strain evidence="1">JC2023a</strain>
    </source>
</reference>